<dbReference type="GO" id="GO:0005829">
    <property type="term" value="C:cytosol"/>
    <property type="evidence" value="ECO:0007669"/>
    <property type="project" value="TreeGrafter"/>
</dbReference>
<dbReference type="UniPathway" id="UPA00074">
    <property type="reaction ID" value="UER00942"/>
</dbReference>
<dbReference type="Gene3D" id="3.40.50.20">
    <property type="match status" value="1"/>
</dbReference>
<evidence type="ECO:0000256" key="2">
    <source>
        <dbReference type="ARBA" id="ARBA00022741"/>
    </source>
</evidence>
<proteinExistence type="inferred from homology"/>
<dbReference type="Pfam" id="PF02222">
    <property type="entry name" value="ATP-grasp"/>
    <property type="match status" value="1"/>
</dbReference>
<evidence type="ECO:0000259" key="7">
    <source>
        <dbReference type="PROSITE" id="PS50975"/>
    </source>
</evidence>
<dbReference type="PROSITE" id="PS50975">
    <property type="entry name" value="ATP_GRASP"/>
    <property type="match status" value="1"/>
</dbReference>
<evidence type="ECO:0000256" key="5">
    <source>
        <dbReference type="HAMAP-Rule" id="MF_01928"/>
    </source>
</evidence>
<organism evidence="8 9">
    <name type="scientific">Bacillus mesophilus</name>
    <dbReference type="NCBI Taxonomy" id="1808955"/>
    <lineage>
        <taxon>Bacteria</taxon>
        <taxon>Bacillati</taxon>
        <taxon>Bacillota</taxon>
        <taxon>Bacilli</taxon>
        <taxon>Bacillales</taxon>
        <taxon>Bacillaceae</taxon>
        <taxon>Bacillus</taxon>
    </lineage>
</organism>
<dbReference type="AlphaFoldDB" id="A0A6M0Q9X4"/>
<dbReference type="InterPro" id="IPR013815">
    <property type="entry name" value="ATP_grasp_subdomain_1"/>
</dbReference>
<evidence type="ECO:0000313" key="8">
    <source>
        <dbReference type="EMBL" id="NEY73164.1"/>
    </source>
</evidence>
<feature type="binding site" evidence="5">
    <location>
        <begin position="185"/>
        <end position="188"/>
    </location>
    <ligand>
        <name>ATP</name>
        <dbReference type="ChEBI" id="CHEBI:30616"/>
    </ligand>
</feature>
<comment type="catalytic activity">
    <reaction evidence="5 6">
        <text>5-amino-1-(5-phospho-beta-D-ribosyl)imidazole + hydrogencarbonate + ATP = 5-carboxyamino-1-(5-phospho-D-ribosyl)imidazole + ADP + phosphate + 2 H(+)</text>
        <dbReference type="Rhea" id="RHEA:19317"/>
        <dbReference type="ChEBI" id="CHEBI:15378"/>
        <dbReference type="ChEBI" id="CHEBI:17544"/>
        <dbReference type="ChEBI" id="CHEBI:30616"/>
        <dbReference type="ChEBI" id="CHEBI:43474"/>
        <dbReference type="ChEBI" id="CHEBI:58730"/>
        <dbReference type="ChEBI" id="CHEBI:137981"/>
        <dbReference type="ChEBI" id="CHEBI:456216"/>
        <dbReference type="EC" id="6.3.4.18"/>
    </reaction>
</comment>
<dbReference type="GO" id="GO:0034028">
    <property type="term" value="F:5-(carboxyamino)imidazole ribonucleotide synthase activity"/>
    <property type="evidence" value="ECO:0007669"/>
    <property type="project" value="UniProtKB-UniRule"/>
</dbReference>
<dbReference type="InterPro" id="IPR054350">
    <property type="entry name" value="PurT/PurK_preATP-grasp"/>
</dbReference>
<dbReference type="PANTHER" id="PTHR11609">
    <property type="entry name" value="PURINE BIOSYNTHESIS PROTEIN 6/7, PUR6/7"/>
    <property type="match status" value="1"/>
</dbReference>
<accession>A0A6M0Q9X4</accession>
<dbReference type="InterPro" id="IPR011054">
    <property type="entry name" value="Rudment_hybrid_motif"/>
</dbReference>
<dbReference type="InterPro" id="IPR003135">
    <property type="entry name" value="ATP-grasp_carboxylate-amine"/>
</dbReference>
<dbReference type="GO" id="GO:0005524">
    <property type="term" value="F:ATP binding"/>
    <property type="evidence" value="ECO:0007669"/>
    <property type="project" value="UniProtKB-UniRule"/>
</dbReference>
<dbReference type="FunFam" id="3.40.50.20:FF:000016">
    <property type="entry name" value="N5-carboxyaminoimidazole ribonucleotide synthase"/>
    <property type="match status" value="1"/>
</dbReference>
<feature type="domain" description="ATP-grasp" evidence="7">
    <location>
        <begin position="114"/>
        <end position="299"/>
    </location>
</feature>
<dbReference type="InterPro" id="IPR005875">
    <property type="entry name" value="PurK"/>
</dbReference>
<reference evidence="8 9" key="1">
    <citation type="submission" date="2020-02" db="EMBL/GenBank/DDBJ databases">
        <title>Bacillus aquiflavi sp. nov., isolated from yellow water of strong flavor Chinese baijiu in Yibin region of China.</title>
        <authorList>
            <person name="Xie J."/>
        </authorList>
    </citation>
    <scope>NUCLEOTIDE SEQUENCE [LARGE SCALE GENOMIC DNA]</scope>
    <source>
        <strain evidence="8 9">SA4</strain>
    </source>
</reference>
<dbReference type="SUPFAM" id="SSF56059">
    <property type="entry name" value="Glutathione synthetase ATP-binding domain-like"/>
    <property type="match status" value="1"/>
</dbReference>
<feature type="binding site" evidence="5">
    <location>
        <position position="193"/>
    </location>
    <ligand>
        <name>ATP</name>
        <dbReference type="ChEBI" id="CHEBI:30616"/>
    </ligand>
</feature>
<dbReference type="InterPro" id="IPR016185">
    <property type="entry name" value="PreATP-grasp_dom_sf"/>
</dbReference>
<dbReference type="SUPFAM" id="SSF52440">
    <property type="entry name" value="PreATP-grasp domain"/>
    <property type="match status" value="1"/>
</dbReference>
<dbReference type="Gene3D" id="3.30.1490.20">
    <property type="entry name" value="ATP-grasp fold, A domain"/>
    <property type="match status" value="1"/>
</dbReference>
<dbReference type="InterPro" id="IPR040686">
    <property type="entry name" value="PurK_C"/>
</dbReference>
<evidence type="ECO:0000256" key="3">
    <source>
        <dbReference type="ARBA" id="ARBA00022755"/>
    </source>
</evidence>
<feature type="binding site" evidence="5">
    <location>
        <begin position="155"/>
        <end position="161"/>
    </location>
    <ligand>
        <name>ATP</name>
        <dbReference type="ChEBI" id="CHEBI:30616"/>
    </ligand>
</feature>
<sequence>MINLYKKVMPGSTIGIIGGGQLGRMMAIAARAMGYKIAVLDPTPNSPCGQLADIEITAPYHDLDSIKKLANISDVITYEFENIDHQALKWLYENTYLPQGTELLRITQDRETEKNSINELGIKVAPFAIVNTKAELDQAVEKIGTPCIIKTCRGGYDGKGQQVVRIHEDKVAAYDLLTTGKCIVEGWVSFEKELSVIIARNPSGETKTLPLAENIHKDNILHQTIVPARVDAQVAEKAKSVAKVIADGLGLIGTLAVEMFLVNDEIYVNELAPRPHNSGHYSIEGCVTSQFEQHIRAVCNLPLGDTTLLTPTVMVNLLGEHLEPTLEQYEFLGKGKVHLYGKEEAKLKRKMGHITFLGEDVEEILSDLSQLTIWNEKAEVKQ</sequence>
<dbReference type="RefSeq" id="WP_163180644.1">
    <property type="nucleotide sequence ID" value="NZ_JAAIWM010000006.1"/>
</dbReference>
<dbReference type="GO" id="GO:0046872">
    <property type="term" value="F:metal ion binding"/>
    <property type="evidence" value="ECO:0007669"/>
    <property type="project" value="InterPro"/>
</dbReference>
<evidence type="ECO:0000313" key="9">
    <source>
        <dbReference type="Proteomes" id="UP000481043"/>
    </source>
</evidence>
<dbReference type="EMBL" id="JAAIWM010000006">
    <property type="protein sequence ID" value="NEY73164.1"/>
    <property type="molecule type" value="Genomic_DNA"/>
</dbReference>
<dbReference type="PANTHER" id="PTHR11609:SF5">
    <property type="entry name" value="PHOSPHORIBOSYLAMINOIMIDAZOLE CARBOXYLASE"/>
    <property type="match status" value="1"/>
</dbReference>
<comment type="function">
    <text evidence="6">Catalyzes the ATP-dependent conversion of 5-aminoimidazole ribonucleotide (AIR) and HCO(3)- to N5-carboxyaminoimidazole ribonucleotide (N5-CAIR).</text>
</comment>
<keyword evidence="4 5" id="KW-0067">ATP-binding</keyword>
<comment type="similarity">
    <text evidence="5 6">Belongs to the PurK/PurT family.</text>
</comment>
<name>A0A6M0Q9X4_9BACI</name>
<evidence type="ECO:0000256" key="6">
    <source>
        <dbReference type="RuleBase" id="RU361200"/>
    </source>
</evidence>
<evidence type="ECO:0000256" key="1">
    <source>
        <dbReference type="ARBA" id="ARBA00022598"/>
    </source>
</evidence>
<dbReference type="Gene3D" id="3.30.470.20">
    <property type="entry name" value="ATP-grasp fold, B domain"/>
    <property type="match status" value="1"/>
</dbReference>
<dbReference type="FunFam" id="3.30.1490.20:FF:000015">
    <property type="entry name" value="N5-carboxyaminoimidazole ribonucleotide synthase"/>
    <property type="match status" value="1"/>
</dbReference>
<dbReference type="EC" id="6.3.4.18" evidence="5 6"/>
<evidence type="ECO:0000256" key="4">
    <source>
        <dbReference type="ARBA" id="ARBA00022840"/>
    </source>
</evidence>
<keyword evidence="2 5" id="KW-0547">Nucleotide-binding</keyword>
<dbReference type="Proteomes" id="UP000481043">
    <property type="component" value="Unassembled WGS sequence"/>
</dbReference>
<dbReference type="GO" id="GO:0006189">
    <property type="term" value="P:'de novo' IMP biosynthetic process"/>
    <property type="evidence" value="ECO:0007669"/>
    <property type="project" value="UniProtKB-UniRule"/>
</dbReference>
<dbReference type="GO" id="GO:0004638">
    <property type="term" value="F:phosphoribosylaminoimidazole carboxylase activity"/>
    <property type="evidence" value="ECO:0007669"/>
    <property type="project" value="InterPro"/>
</dbReference>
<comment type="caution">
    <text evidence="8">The sequence shown here is derived from an EMBL/GenBank/DDBJ whole genome shotgun (WGS) entry which is preliminary data.</text>
</comment>
<keyword evidence="3 5" id="KW-0658">Purine biosynthesis</keyword>
<dbReference type="NCBIfam" id="NF004675">
    <property type="entry name" value="PRK06019.1-1"/>
    <property type="match status" value="1"/>
</dbReference>
<feature type="binding site" evidence="5">
    <location>
        <begin position="269"/>
        <end position="270"/>
    </location>
    <ligand>
        <name>ATP</name>
        <dbReference type="ChEBI" id="CHEBI:30616"/>
    </ligand>
</feature>
<dbReference type="SUPFAM" id="SSF51246">
    <property type="entry name" value="Rudiment single hybrid motif"/>
    <property type="match status" value="1"/>
</dbReference>
<dbReference type="HAMAP" id="MF_01928">
    <property type="entry name" value="PurK"/>
    <property type="match status" value="1"/>
</dbReference>
<gene>
    <name evidence="5 6 8" type="primary">purK</name>
    <name evidence="8" type="ORF">G4D63_15630</name>
</gene>
<comment type="subunit">
    <text evidence="5 6">Homodimer.</text>
</comment>
<feature type="binding site" evidence="5">
    <location>
        <position position="150"/>
    </location>
    <ligand>
        <name>ATP</name>
        <dbReference type="ChEBI" id="CHEBI:30616"/>
    </ligand>
</feature>
<dbReference type="InterPro" id="IPR011761">
    <property type="entry name" value="ATP-grasp"/>
</dbReference>
<dbReference type="Pfam" id="PF22660">
    <property type="entry name" value="RS_preATP-grasp-like"/>
    <property type="match status" value="1"/>
</dbReference>
<keyword evidence="9" id="KW-1185">Reference proteome</keyword>
<comment type="pathway">
    <text evidence="5 6">Purine metabolism; IMP biosynthesis via de novo pathway; 5-amino-1-(5-phospho-D-ribosyl)imidazole-4-carboxylate from 5-amino-1-(5-phospho-D-ribosyl)imidazole (N5-CAIR route): step 1/2.</text>
</comment>
<dbReference type="Pfam" id="PF17769">
    <property type="entry name" value="PurK_C"/>
    <property type="match status" value="1"/>
</dbReference>
<dbReference type="NCBIfam" id="TIGR01161">
    <property type="entry name" value="purK"/>
    <property type="match status" value="1"/>
</dbReference>
<comment type="function">
    <text evidence="5">Catalyzes the ATP-dependent conversion of 5-aminoimidazole ribonucleotide (AIR) and HCO(3)(-) to N5-carboxyaminoimidazole ribonucleotide (N5-CAIR).</text>
</comment>
<dbReference type="NCBIfam" id="NF004679">
    <property type="entry name" value="PRK06019.1-5"/>
    <property type="match status" value="1"/>
</dbReference>
<keyword evidence="1 5" id="KW-0436">Ligase</keyword>
<protein>
    <recommendedName>
        <fullName evidence="5 6">N5-carboxyaminoimidazole ribonucleotide synthase</fullName>
        <shortName evidence="5 6">N5-CAIR synthase</shortName>
        <ecNumber evidence="5 6">6.3.4.18</ecNumber>
    </recommendedName>
    <alternativeName>
        <fullName evidence="5 6">5-(carboxyamino)imidazole ribonucleotide synthetase</fullName>
    </alternativeName>
</protein>
<feature type="binding site" evidence="5">
    <location>
        <position position="110"/>
    </location>
    <ligand>
        <name>ATP</name>
        <dbReference type="ChEBI" id="CHEBI:30616"/>
    </ligand>
</feature>
<dbReference type="FunFam" id="3.30.470.20:FF:000029">
    <property type="entry name" value="N5-carboxyaminoimidazole ribonucleotide synthase"/>
    <property type="match status" value="1"/>
</dbReference>
<dbReference type="NCBIfam" id="NF004676">
    <property type="entry name" value="PRK06019.1-2"/>
    <property type="match status" value="1"/>
</dbReference>
<feature type="binding site" evidence="5">
    <location>
        <position position="216"/>
    </location>
    <ligand>
        <name>ATP</name>
        <dbReference type="ChEBI" id="CHEBI:30616"/>
    </ligand>
</feature>